<feature type="binding site" evidence="3">
    <location>
        <position position="33"/>
    </location>
    <ligand>
        <name>Mn(2+)</name>
        <dbReference type="ChEBI" id="CHEBI:29035"/>
    </ligand>
</feature>
<feature type="binding site" evidence="3">
    <location>
        <position position="72"/>
    </location>
    <ligand>
        <name>phosphoenolpyruvate</name>
        <dbReference type="ChEBI" id="CHEBI:58702"/>
    </ligand>
</feature>
<dbReference type="EMBL" id="CP046172">
    <property type="protein sequence ID" value="QIS14519.1"/>
    <property type="molecule type" value="Genomic_DNA"/>
</dbReference>
<comment type="cofactor">
    <cofactor evidence="3">
        <name>Mn(2+)</name>
        <dbReference type="ChEBI" id="CHEBI:29035"/>
    </cofactor>
    <cofactor evidence="3">
        <name>Co(2+)</name>
        <dbReference type="ChEBI" id="CHEBI:48828"/>
    </cofactor>
    <cofactor evidence="3">
        <name>Cd(2+)</name>
        <dbReference type="ChEBI" id="CHEBI:48775"/>
    </cofactor>
    <text evidence="3">Binds 1 divalent cation per subunit. The enzyme is active with manganese, cobalt or cadmium ions.</text>
</comment>
<evidence type="ECO:0000256" key="2">
    <source>
        <dbReference type="ARBA" id="ARBA00022679"/>
    </source>
</evidence>
<feature type="binding site" evidence="3">
    <location>
        <position position="308"/>
    </location>
    <ligand>
        <name>Mn(2+)</name>
        <dbReference type="ChEBI" id="CHEBI:29035"/>
    </ligand>
</feature>
<evidence type="ECO:0000313" key="7">
    <source>
        <dbReference type="Proteomes" id="UP000503540"/>
    </source>
</evidence>
<evidence type="ECO:0000256" key="4">
    <source>
        <dbReference type="RuleBase" id="RU363071"/>
    </source>
</evidence>
<organism evidence="6 7">
    <name type="scientific">Nocardia arthritidis</name>
    <dbReference type="NCBI Taxonomy" id="228602"/>
    <lineage>
        <taxon>Bacteria</taxon>
        <taxon>Bacillati</taxon>
        <taxon>Actinomycetota</taxon>
        <taxon>Actinomycetes</taxon>
        <taxon>Mycobacteriales</taxon>
        <taxon>Nocardiaceae</taxon>
        <taxon>Nocardia</taxon>
    </lineage>
</organism>
<feature type="compositionally biased region" description="Basic and acidic residues" evidence="5">
    <location>
        <begin position="83"/>
        <end position="94"/>
    </location>
</feature>
<evidence type="ECO:0000313" key="6">
    <source>
        <dbReference type="EMBL" id="QIS14519.1"/>
    </source>
</evidence>
<dbReference type="UniPathway" id="UPA00053">
    <property type="reaction ID" value="UER00084"/>
</dbReference>
<keyword evidence="3" id="KW-0464">Manganese</keyword>
<evidence type="ECO:0000256" key="5">
    <source>
        <dbReference type="SAM" id="MobiDB-lite"/>
    </source>
</evidence>
<dbReference type="Proteomes" id="UP000503540">
    <property type="component" value="Chromosome"/>
</dbReference>
<comment type="catalytic activity">
    <reaction evidence="4">
        <text>D-erythrose 4-phosphate + phosphoenolpyruvate + H2O = 7-phospho-2-dehydro-3-deoxy-D-arabino-heptonate + phosphate</text>
        <dbReference type="Rhea" id="RHEA:14717"/>
        <dbReference type="ChEBI" id="CHEBI:15377"/>
        <dbReference type="ChEBI" id="CHEBI:16897"/>
        <dbReference type="ChEBI" id="CHEBI:43474"/>
        <dbReference type="ChEBI" id="CHEBI:58394"/>
        <dbReference type="ChEBI" id="CHEBI:58702"/>
        <dbReference type="EC" id="2.5.1.54"/>
    </reaction>
</comment>
<evidence type="ECO:0000256" key="3">
    <source>
        <dbReference type="PIRSR" id="PIRSR602480-1"/>
    </source>
</evidence>
<keyword evidence="3" id="KW-0104">Cadmium</keyword>
<keyword evidence="4" id="KW-0057">Aromatic amino acid biosynthesis</keyword>
<dbReference type="PANTHER" id="PTHR21337">
    <property type="entry name" value="PHOSPHO-2-DEHYDRO-3-DEOXYHEPTONATE ALDOLASE 1, 2"/>
    <property type="match status" value="1"/>
</dbReference>
<dbReference type="EC" id="2.5.1.54" evidence="4"/>
<reference evidence="6 7" key="1">
    <citation type="journal article" date="2019" name="ACS Chem. Biol.">
        <title>Identification and Mobilization of a Cryptic Antibiotic Biosynthesis Gene Locus from a Human-Pathogenic Nocardia Isolate.</title>
        <authorList>
            <person name="Herisse M."/>
            <person name="Ishida K."/>
            <person name="Porter J.L."/>
            <person name="Howden B."/>
            <person name="Hertweck C."/>
            <person name="Stinear T.P."/>
            <person name="Pidot S.J."/>
        </authorList>
    </citation>
    <scope>NUCLEOTIDE SEQUENCE [LARGE SCALE GENOMIC DNA]</scope>
    <source>
        <strain evidence="6 7">AUSMDU00012717</strain>
    </source>
</reference>
<accession>A0A6G9YMK6</accession>
<dbReference type="Pfam" id="PF01474">
    <property type="entry name" value="DAHP_synth_2"/>
    <property type="match status" value="2"/>
</dbReference>
<dbReference type="GO" id="GO:0009423">
    <property type="term" value="P:chorismate biosynthetic process"/>
    <property type="evidence" value="ECO:0007669"/>
    <property type="project" value="UniProtKB-UniPathway"/>
</dbReference>
<comment type="pathway">
    <text evidence="4">Metabolic intermediate biosynthesis; chorismate biosynthesis; chorismate from D-erythrose 4-phosphate and phosphoenolpyruvate: step 1/7.</text>
</comment>
<proteinExistence type="inferred from homology"/>
<feature type="binding site" evidence="3">
    <location>
        <position position="234"/>
    </location>
    <ligand>
        <name>phosphoenolpyruvate</name>
        <dbReference type="ChEBI" id="CHEBI:58702"/>
    </ligand>
</feature>
<keyword evidence="7" id="KW-1185">Reference proteome</keyword>
<feature type="region of interest" description="Disordered" evidence="5">
    <location>
        <begin position="79"/>
        <end position="112"/>
    </location>
</feature>
<keyword evidence="3" id="KW-0170">Cobalt</keyword>
<dbReference type="PANTHER" id="PTHR21337:SF0">
    <property type="entry name" value="PHOSPHO-2-DEHYDRO-3-DEOXYHEPTONATE ALDOLASE"/>
    <property type="match status" value="1"/>
</dbReference>
<gene>
    <name evidence="6" type="ORF">F5544_33415</name>
</gene>
<feature type="binding site" evidence="3">
    <location>
        <position position="203"/>
    </location>
    <ligand>
        <name>phosphoenolpyruvate</name>
        <dbReference type="ChEBI" id="CHEBI:58702"/>
    </ligand>
</feature>
<name>A0A6G9YMK6_9NOCA</name>
<keyword evidence="4" id="KW-0028">Amino-acid biosynthesis</keyword>
<dbReference type="InterPro" id="IPR013785">
    <property type="entry name" value="Aldolase_TIM"/>
</dbReference>
<protein>
    <recommendedName>
        <fullName evidence="4">Phospho-2-dehydro-3-deoxyheptonate aldolase</fullName>
        <ecNumber evidence="4">2.5.1.54</ecNumber>
    </recommendedName>
</protein>
<dbReference type="GO" id="GO:0009073">
    <property type="term" value="P:aromatic amino acid family biosynthetic process"/>
    <property type="evidence" value="ECO:0007669"/>
    <property type="project" value="UniProtKB-KW"/>
</dbReference>
<feature type="binding site" evidence="3">
    <location>
        <position position="266"/>
    </location>
    <ligand>
        <name>Mn(2+)</name>
        <dbReference type="ChEBI" id="CHEBI:29035"/>
    </ligand>
</feature>
<dbReference type="GO" id="GO:0003849">
    <property type="term" value="F:3-deoxy-7-phosphoheptulonate synthase activity"/>
    <property type="evidence" value="ECO:0007669"/>
    <property type="project" value="UniProtKB-EC"/>
</dbReference>
<sequence length="363" mass="40288">MPALTEWGEIRDLSRSLAEAAAGRAQIIQAGDCAEDPAECTPEFLTRKFSLLETLGAAMHDDTGRPVIHVGRIAGQFAKPRSRPTERHGDREIPSYRGPMVNDPRPDRRYRQPDPMRLLTCFQAASSAMAYLRYHEDRHRRPRIWTSHEVLVLDYELSALRRSYDGRLFLASTHWPWIGDRTRQLSGAHVELLASVANPVACKVGPTMTEAELLALCRRLDPARTPGRLTLISRLGADLVADRLPHLVAAVRSSGHPVLWLCDPMHGNTIAAPDGHKTRMLGAIIREVTDFRTAVRSGGGVAAGLHLEATSEQVDECVTDLALLDGVERRYTSLCDPRLNPEQAGTVIEAWTRDSLVSHERNV</sequence>
<dbReference type="AlphaFoldDB" id="A0A6G9YMK6"/>
<dbReference type="Gene3D" id="3.20.20.70">
    <property type="entry name" value="Aldolase class I"/>
    <property type="match status" value="1"/>
</dbReference>
<feature type="binding site" evidence="3">
    <location>
        <position position="336"/>
    </location>
    <ligand>
        <name>Mn(2+)</name>
        <dbReference type="ChEBI" id="CHEBI:29035"/>
    </ligand>
</feature>
<dbReference type="SUPFAM" id="SSF51569">
    <property type="entry name" value="Aldolase"/>
    <property type="match status" value="1"/>
</dbReference>
<evidence type="ECO:0000256" key="1">
    <source>
        <dbReference type="ARBA" id="ARBA00008911"/>
    </source>
</evidence>
<dbReference type="KEGG" id="nah:F5544_33415"/>
<dbReference type="GO" id="GO:0008652">
    <property type="term" value="P:amino acid biosynthetic process"/>
    <property type="evidence" value="ECO:0007669"/>
    <property type="project" value="UniProtKB-KW"/>
</dbReference>
<keyword evidence="2 4" id="KW-0808">Transferase</keyword>
<comment type="similarity">
    <text evidence="1 4">Belongs to the class-II DAHP synthase family.</text>
</comment>
<dbReference type="InterPro" id="IPR002480">
    <property type="entry name" value="DAHP_synth_2"/>
</dbReference>